<keyword evidence="1" id="KW-0238">DNA-binding</keyword>
<evidence type="ECO:0000313" key="3">
    <source>
        <dbReference type="EMBL" id="AOT68372.1"/>
    </source>
</evidence>
<dbReference type="KEGG" id="gfe:Gferi_01445"/>
<evidence type="ECO:0000259" key="2">
    <source>
        <dbReference type="PROSITE" id="PS50943"/>
    </source>
</evidence>
<organism evidence="3 4">
    <name type="scientific">Geosporobacter ferrireducens</name>
    <dbReference type="NCBI Taxonomy" id="1424294"/>
    <lineage>
        <taxon>Bacteria</taxon>
        <taxon>Bacillati</taxon>
        <taxon>Bacillota</taxon>
        <taxon>Clostridia</taxon>
        <taxon>Peptostreptococcales</taxon>
        <taxon>Thermotaleaceae</taxon>
        <taxon>Geosporobacter</taxon>
    </lineage>
</organism>
<protein>
    <submittedName>
        <fullName evidence="3">Transcriptional regulator</fullName>
    </submittedName>
</protein>
<dbReference type="PROSITE" id="PS50943">
    <property type="entry name" value="HTH_CROC1"/>
    <property type="match status" value="1"/>
</dbReference>
<dbReference type="CDD" id="cd00093">
    <property type="entry name" value="HTH_XRE"/>
    <property type="match status" value="1"/>
</dbReference>
<dbReference type="SUPFAM" id="SSF47413">
    <property type="entry name" value="lambda repressor-like DNA-binding domains"/>
    <property type="match status" value="1"/>
</dbReference>
<accession>A0A1D8GBT2</accession>
<name>A0A1D8GBT2_9FIRM</name>
<dbReference type="AlphaFoldDB" id="A0A1D8GBT2"/>
<proteinExistence type="predicted"/>
<dbReference type="Gene3D" id="1.10.260.40">
    <property type="entry name" value="lambda repressor-like DNA-binding domains"/>
    <property type="match status" value="1"/>
</dbReference>
<dbReference type="OrthoDB" id="1766270at2"/>
<dbReference type="Pfam" id="PF01381">
    <property type="entry name" value="HTH_3"/>
    <property type="match status" value="1"/>
</dbReference>
<dbReference type="InterPro" id="IPR001387">
    <property type="entry name" value="Cro/C1-type_HTH"/>
</dbReference>
<dbReference type="STRING" id="1424294.Gferi_01445"/>
<dbReference type="PANTHER" id="PTHR46558">
    <property type="entry name" value="TRACRIPTIONAL REGULATORY PROTEIN-RELATED-RELATED"/>
    <property type="match status" value="1"/>
</dbReference>
<dbReference type="Proteomes" id="UP000095743">
    <property type="component" value="Chromosome"/>
</dbReference>
<dbReference type="InterPro" id="IPR010982">
    <property type="entry name" value="Lambda_DNA-bd_dom_sf"/>
</dbReference>
<dbReference type="EMBL" id="CP017269">
    <property type="protein sequence ID" value="AOT68372.1"/>
    <property type="molecule type" value="Genomic_DNA"/>
</dbReference>
<dbReference type="SMART" id="SM00530">
    <property type="entry name" value="HTH_XRE"/>
    <property type="match status" value="1"/>
</dbReference>
<dbReference type="RefSeq" id="WP_069973925.1">
    <property type="nucleotide sequence ID" value="NZ_CP017269.1"/>
</dbReference>
<evidence type="ECO:0000256" key="1">
    <source>
        <dbReference type="ARBA" id="ARBA00023125"/>
    </source>
</evidence>
<dbReference type="GO" id="GO:0003677">
    <property type="term" value="F:DNA binding"/>
    <property type="evidence" value="ECO:0007669"/>
    <property type="project" value="UniProtKB-KW"/>
</dbReference>
<sequence>MLSERLKQLRTENDLLQKDVADKINITTSAYGFYEQGKRTPDAETLQKLADFFNVSVDYLLGRTNEKNSMNIKESPEKRYGFATKAYHNLDVGGLSDEDIAKVEEYIELLKQKYNPDGTLKKKD</sequence>
<evidence type="ECO:0000313" key="4">
    <source>
        <dbReference type="Proteomes" id="UP000095743"/>
    </source>
</evidence>
<feature type="domain" description="HTH cro/C1-type" evidence="2">
    <location>
        <begin position="6"/>
        <end position="60"/>
    </location>
</feature>
<dbReference type="PANTHER" id="PTHR46558:SF11">
    <property type="entry name" value="HTH-TYPE TRANSCRIPTIONAL REGULATOR XRE"/>
    <property type="match status" value="1"/>
</dbReference>
<gene>
    <name evidence="3" type="ORF">Gferi_01445</name>
</gene>
<reference evidence="3 4" key="1">
    <citation type="submission" date="2016-09" db="EMBL/GenBank/DDBJ databases">
        <title>Genomic analysis reveals versatility of anaerobic energy metabolism of Geosporobacter ferrireducens IRF9 of phylum Firmicutes.</title>
        <authorList>
            <person name="Kim S.-J."/>
        </authorList>
    </citation>
    <scope>NUCLEOTIDE SEQUENCE [LARGE SCALE GENOMIC DNA]</scope>
    <source>
        <strain evidence="3 4">IRF9</strain>
    </source>
</reference>
<keyword evidence="4" id="KW-1185">Reference proteome</keyword>